<feature type="compositionally biased region" description="Polar residues" evidence="1">
    <location>
        <begin position="203"/>
        <end position="217"/>
    </location>
</feature>
<feature type="region of interest" description="Disordered" evidence="1">
    <location>
        <begin position="110"/>
        <end position="170"/>
    </location>
</feature>
<feature type="region of interest" description="Disordered" evidence="1">
    <location>
        <begin position="191"/>
        <end position="217"/>
    </location>
</feature>
<evidence type="ECO:0000313" key="2">
    <source>
        <dbReference type="EMBL" id="KAJ4456368.1"/>
    </source>
</evidence>
<feature type="region of interest" description="Disordered" evidence="1">
    <location>
        <begin position="1"/>
        <end position="54"/>
    </location>
</feature>
<evidence type="ECO:0000313" key="3">
    <source>
        <dbReference type="Proteomes" id="UP001141327"/>
    </source>
</evidence>
<evidence type="ECO:0008006" key="4">
    <source>
        <dbReference type="Google" id="ProtNLM"/>
    </source>
</evidence>
<accession>A0ABQ8UC60</accession>
<feature type="region of interest" description="Disordered" evidence="1">
    <location>
        <begin position="77"/>
        <end position="97"/>
    </location>
</feature>
<keyword evidence="3" id="KW-1185">Reference proteome</keyword>
<feature type="compositionally biased region" description="Low complexity" evidence="1">
    <location>
        <begin position="140"/>
        <end position="156"/>
    </location>
</feature>
<dbReference type="EMBL" id="JAPMOS010000072">
    <property type="protein sequence ID" value="KAJ4456368.1"/>
    <property type="molecule type" value="Genomic_DNA"/>
</dbReference>
<gene>
    <name evidence="2" type="ORF">PAPYR_8407</name>
</gene>
<organism evidence="2 3">
    <name type="scientific">Paratrimastix pyriformis</name>
    <dbReference type="NCBI Taxonomy" id="342808"/>
    <lineage>
        <taxon>Eukaryota</taxon>
        <taxon>Metamonada</taxon>
        <taxon>Preaxostyla</taxon>
        <taxon>Paratrimastigidae</taxon>
        <taxon>Paratrimastix</taxon>
    </lineage>
</organism>
<dbReference type="Proteomes" id="UP001141327">
    <property type="component" value="Unassembled WGS sequence"/>
</dbReference>
<name>A0ABQ8UC60_9EUKA</name>
<protein>
    <recommendedName>
        <fullName evidence="4">Myb-like domain-containing protein</fullName>
    </recommendedName>
</protein>
<evidence type="ECO:0000256" key="1">
    <source>
        <dbReference type="SAM" id="MobiDB-lite"/>
    </source>
</evidence>
<reference evidence="2" key="1">
    <citation type="journal article" date="2022" name="bioRxiv">
        <title>Genomics of Preaxostyla Flagellates Illuminates Evolutionary Transitions and the Path Towards Mitochondrial Loss.</title>
        <authorList>
            <person name="Novak L.V.F."/>
            <person name="Treitli S.C."/>
            <person name="Pyrih J."/>
            <person name="Halakuc P."/>
            <person name="Pipaliya S.V."/>
            <person name="Vacek V."/>
            <person name="Brzon O."/>
            <person name="Soukal P."/>
            <person name="Eme L."/>
            <person name="Dacks J.B."/>
            <person name="Karnkowska A."/>
            <person name="Elias M."/>
            <person name="Hampl V."/>
        </authorList>
    </citation>
    <scope>NUCLEOTIDE SEQUENCE</scope>
    <source>
        <strain evidence="2">RCP-MX</strain>
    </source>
</reference>
<feature type="compositionally biased region" description="Low complexity" evidence="1">
    <location>
        <begin position="24"/>
        <end position="39"/>
    </location>
</feature>
<sequence>MEPEPEPLVLVDPDATFTGPVDLTSSETDAASSTTSTCSETDEQPQRKTLWNSHEDTTLINAACSGLYASPEEFARNRDDHEDLPGRSAASIRHRSTKLKLRWKKLKAVAEGNLNADDSPSTSPESPDPDYRPLSIKGKATTATSTSTSSAPTTQAGRKTKRARKEKAEDTIAEAKQAVIKAKIEFANQLRKGEEEKRRKAHQQQPSATTTGSAVGSVQQPLQHAFGTRMCICRTLHVCLRSFLHIELDLLGVQIEHEAGKTVLWWRCPHQRNTIEIPVPALFESAWEAKTKCDIHDSCVIDIPAGASAAPDREEL</sequence>
<proteinExistence type="predicted"/>
<comment type="caution">
    <text evidence="2">The sequence shown here is derived from an EMBL/GenBank/DDBJ whole genome shotgun (WGS) entry which is preliminary data.</text>
</comment>